<dbReference type="EMBL" id="JBHRZH010000023">
    <property type="protein sequence ID" value="MFC3764348.1"/>
    <property type="molecule type" value="Genomic_DNA"/>
</dbReference>
<reference evidence="2" key="1">
    <citation type="journal article" date="2019" name="Int. J. Syst. Evol. Microbiol.">
        <title>The Global Catalogue of Microorganisms (GCM) 10K type strain sequencing project: providing services to taxonomists for standard genome sequencing and annotation.</title>
        <authorList>
            <consortium name="The Broad Institute Genomics Platform"/>
            <consortium name="The Broad Institute Genome Sequencing Center for Infectious Disease"/>
            <person name="Wu L."/>
            <person name="Ma J."/>
        </authorList>
    </citation>
    <scope>NUCLEOTIDE SEQUENCE [LARGE SCALE GENOMIC DNA]</scope>
    <source>
        <strain evidence="2">CGMCC 4.7241</strain>
    </source>
</reference>
<dbReference type="RefSeq" id="WP_205115333.1">
    <property type="nucleotide sequence ID" value="NZ_JAFBCM010000001.1"/>
</dbReference>
<evidence type="ECO:0000313" key="2">
    <source>
        <dbReference type="Proteomes" id="UP001595699"/>
    </source>
</evidence>
<proteinExistence type="predicted"/>
<gene>
    <name evidence="1" type="ORF">ACFOUW_26160</name>
</gene>
<accession>A0ABV7YJT4</accession>
<evidence type="ECO:0000313" key="1">
    <source>
        <dbReference type="EMBL" id="MFC3764348.1"/>
    </source>
</evidence>
<name>A0ABV7YJT4_9ACTN</name>
<protein>
    <submittedName>
        <fullName evidence="1">Uncharacterized protein</fullName>
    </submittedName>
</protein>
<organism evidence="1 2">
    <name type="scientific">Tenggerimyces flavus</name>
    <dbReference type="NCBI Taxonomy" id="1708749"/>
    <lineage>
        <taxon>Bacteria</taxon>
        <taxon>Bacillati</taxon>
        <taxon>Actinomycetota</taxon>
        <taxon>Actinomycetes</taxon>
        <taxon>Propionibacteriales</taxon>
        <taxon>Nocardioidaceae</taxon>
        <taxon>Tenggerimyces</taxon>
    </lineage>
</organism>
<dbReference type="Proteomes" id="UP001595699">
    <property type="component" value="Unassembled WGS sequence"/>
</dbReference>
<keyword evidence="2" id="KW-1185">Reference proteome</keyword>
<comment type="caution">
    <text evidence="1">The sequence shown here is derived from an EMBL/GenBank/DDBJ whole genome shotgun (WGS) entry which is preliminary data.</text>
</comment>
<sequence>MSDTSYLFHKILHETKIADRQRELAAQRLARRNRKQRWDSVRLAAARGLHRLAGAIEPGSALRVPAQRRAA</sequence>